<dbReference type="PANTHER" id="PTHR47991">
    <property type="entry name" value="OXOGLUTARATE/IRON-DEPENDENT DIOXYGENASE"/>
    <property type="match status" value="1"/>
</dbReference>
<evidence type="ECO:0000313" key="7">
    <source>
        <dbReference type="EMBL" id="GMH19415.1"/>
    </source>
</evidence>
<keyword evidence="8" id="KW-1185">Reference proteome</keyword>
<evidence type="ECO:0000256" key="2">
    <source>
        <dbReference type="ARBA" id="ARBA00022723"/>
    </source>
</evidence>
<keyword evidence="4 5" id="KW-0408">Iron</keyword>
<dbReference type="GO" id="GO:0016491">
    <property type="term" value="F:oxidoreductase activity"/>
    <property type="evidence" value="ECO:0007669"/>
    <property type="project" value="UniProtKB-KW"/>
</dbReference>
<dbReference type="Proteomes" id="UP001279734">
    <property type="component" value="Unassembled WGS sequence"/>
</dbReference>
<dbReference type="InterPro" id="IPR044861">
    <property type="entry name" value="IPNS-like_FE2OG_OXY"/>
</dbReference>
<accession>A0AAD3SWY0</accession>
<proteinExistence type="inferred from homology"/>
<evidence type="ECO:0000256" key="5">
    <source>
        <dbReference type="RuleBase" id="RU003682"/>
    </source>
</evidence>
<dbReference type="SUPFAM" id="SSF51197">
    <property type="entry name" value="Clavaminate synthase-like"/>
    <property type="match status" value="1"/>
</dbReference>
<comment type="caution">
    <text evidence="7">The sequence shown here is derived from an EMBL/GenBank/DDBJ whole genome shotgun (WGS) entry which is preliminary data.</text>
</comment>
<dbReference type="InterPro" id="IPR027443">
    <property type="entry name" value="IPNS-like_sf"/>
</dbReference>
<dbReference type="FunFam" id="2.60.120.330:FF:000001">
    <property type="entry name" value="Protein SRG1"/>
    <property type="match status" value="1"/>
</dbReference>
<name>A0AAD3SWY0_NEPGR</name>
<dbReference type="Pfam" id="PF03171">
    <property type="entry name" value="2OG-FeII_Oxy"/>
    <property type="match status" value="1"/>
</dbReference>
<dbReference type="AlphaFoldDB" id="A0AAD3SWY0"/>
<evidence type="ECO:0000256" key="4">
    <source>
        <dbReference type="ARBA" id="ARBA00023004"/>
    </source>
</evidence>
<evidence type="ECO:0000256" key="3">
    <source>
        <dbReference type="ARBA" id="ARBA00023002"/>
    </source>
</evidence>
<gene>
    <name evidence="7" type="ORF">Nepgr_021256</name>
</gene>
<dbReference type="Gene3D" id="2.60.120.330">
    <property type="entry name" value="B-lactam Antibiotic, Isopenicillin N Synthase, Chain"/>
    <property type="match status" value="1"/>
</dbReference>
<organism evidence="7 8">
    <name type="scientific">Nepenthes gracilis</name>
    <name type="common">Slender pitcher plant</name>
    <dbReference type="NCBI Taxonomy" id="150966"/>
    <lineage>
        <taxon>Eukaryota</taxon>
        <taxon>Viridiplantae</taxon>
        <taxon>Streptophyta</taxon>
        <taxon>Embryophyta</taxon>
        <taxon>Tracheophyta</taxon>
        <taxon>Spermatophyta</taxon>
        <taxon>Magnoliopsida</taxon>
        <taxon>eudicotyledons</taxon>
        <taxon>Gunneridae</taxon>
        <taxon>Pentapetalae</taxon>
        <taxon>Caryophyllales</taxon>
        <taxon>Nepenthaceae</taxon>
        <taxon>Nepenthes</taxon>
    </lineage>
</organism>
<sequence>MVGGASIVVPSVQELAKEKRTQVPERYVRTDLEEPPSVTSGGDSYPQLPFIDMERLTSTDFMDSEREKLHQVCKEWGFFQLINHGVDASLVEKIKKEFKDFFDLPLKEKNKYQQLPGEHEGMGQLFIMSDEQKLDWADMLVLITRPIHLRKPHLFPKFPIPFRDALDAYSFELQKLALKLLDYMAKALKIDPNYMKSLFEDGRQDMRMSYYPPCPQPDKVIGLSAHSDATGITILLEANDTQGLQIRKDGKWVPIKPLENAFIVNIGDILEIITNGAYPSIEHRVVANSEKERLSIAAFHTAKPDGKVGPAPSIITPQTPALFKTVTVTDYYKSYFSRELDGKSFLDHMRI</sequence>
<evidence type="ECO:0000256" key="1">
    <source>
        <dbReference type="ARBA" id="ARBA00008056"/>
    </source>
</evidence>
<dbReference type="GO" id="GO:0046872">
    <property type="term" value="F:metal ion binding"/>
    <property type="evidence" value="ECO:0007669"/>
    <property type="project" value="UniProtKB-KW"/>
</dbReference>
<dbReference type="InterPro" id="IPR050295">
    <property type="entry name" value="Plant_2OG-oxidoreductases"/>
</dbReference>
<comment type="similarity">
    <text evidence="1 5">Belongs to the iron/ascorbate-dependent oxidoreductase family.</text>
</comment>
<protein>
    <recommendedName>
        <fullName evidence="6">Fe2OG dioxygenase domain-containing protein</fullName>
    </recommendedName>
</protein>
<evidence type="ECO:0000259" key="6">
    <source>
        <dbReference type="PROSITE" id="PS51471"/>
    </source>
</evidence>
<evidence type="ECO:0000313" key="8">
    <source>
        <dbReference type="Proteomes" id="UP001279734"/>
    </source>
</evidence>
<dbReference type="InterPro" id="IPR005123">
    <property type="entry name" value="Oxoglu/Fe-dep_dioxygenase_dom"/>
</dbReference>
<dbReference type="InterPro" id="IPR026992">
    <property type="entry name" value="DIOX_N"/>
</dbReference>
<keyword evidence="2 5" id="KW-0479">Metal-binding</keyword>
<keyword evidence="3 5" id="KW-0560">Oxidoreductase</keyword>
<reference evidence="7" key="1">
    <citation type="submission" date="2023-05" db="EMBL/GenBank/DDBJ databases">
        <title>Nepenthes gracilis genome sequencing.</title>
        <authorList>
            <person name="Fukushima K."/>
        </authorList>
    </citation>
    <scope>NUCLEOTIDE SEQUENCE</scope>
    <source>
        <strain evidence="7">SING2019-196</strain>
    </source>
</reference>
<feature type="domain" description="Fe2OG dioxygenase" evidence="6">
    <location>
        <begin position="202"/>
        <end position="302"/>
    </location>
</feature>
<dbReference type="EMBL" id="BSYO01000020">
    <property type="protein sequence ID" value="GMH19415.1"/>
    <property type="molecule type" value="Genomic_DNA"/>
</dbReference>
<dbReference type="Pfam" id="PF14226">
    <property type="entry name" value="DIOX_N"/>
    <property type="match status" value="1"/>
</dbReference>
<dbReference type="PROSITE" id="PS51471">
    <property type="entry name" value="FE2OG_OXY"/>
    <property type="match status" value="1"/>
</dbReference>